<dbReference type="Proteomes" id="UP000193404">
    <property type="component" value="Chromosome"/>
</dbReference>
<dbReference type="EMBL" id="CP020477">
    <property type="protein sequence ID" value="ARM75612.1"/>
    <property type="molecule type" value="Genomic_DNA"/>
</dbReference>
<dbReference type="GeneID" id="41590429"/>
<accession>A0A1W6JZE8</accession>
<reference evidence="1 2" key="1">
    <citation type="submission" date="2017-03" db="EMBL/GenBank/DDBJ databases">
        <title>Sulfur activation and transportation mechanism of thermophilic Archaea Acidianus manzaensis YN-25.</title>
        <authorList>
            <person name="Ma Y."/>
            <person name="Yang Y."/>
            <person name="Xia J."/>
        </authorList>
    </citation>
    <scope>NUCLEOTIDE SEQUENCE [LARGE SCALE GENOMIC DNA]</scope>
    <source>
        <strain evidence="1 2">YN-25</strain>
    </source>
</reference>
<dbReference type="AlphaFoldDB" id="A0A1W6JZE8"/>
<dbReference type="KEGG" id="aman:B6F84_05875"/>
<gene>
    <name evidence="1" type="ORF">B6F84_05875</name>
</gene>
<dbReference type="STRING" id="282676.B6F84_05875"/>
<proteinExistence type="predicted"/>
<protein>
    <submittedName>
        <fullName evidence="1">Uncharacterized protein</fullName>
    </submittedName>
</protein>
<name>A0A1W6JZE8_9CREN</name>
<keyword evidence="2" id="KW-1185">Reference proteome</keyword>
<organism evidence="1 2">
    <name type="scientific">Acidianus manzaensis</name>
    <dbReference type="NCBI Taxonomy" id="282676"/>
    <lineage>
        <taxon>Archaea</taxon>
        <taxon>Thermoproteota</taxon>
        <taxon>Thermoprotei</taxon>
        <taxon>Sulfolobales</taxon>
        <taxon>Sulfolobaceae</taxon>
        <taxon>Acidianus</taxon>
    </lineage>
</organism>
<evidence type="ECO:0000313" key="2">
    <source>
        <dbReference type="Proteomes" id="UP000193404"/>
    </source>
</evidence>
<dbReference type="RefSeq" id="WP_148691383.1">
    <property type="nucleotide sequence ID" value="NZ_CP020477.1"/>
</dbReference>
<evidence type="ECO:0000313" key="1">
    <source>
        <dbReference type="EMBL" id="ARM75612.1"/>
    </source>
</evidence>
<dbReference type="OrthoDB" id="43894at2157"/>
<sequence>MDHLDDVILQQIYNECLKKNKYWNCIANELNLLPYSKETKKIFMLKYIKKYLGINTFIAGILSKSIFNCINSNKNNDEIECYIRIYDHLEDLPPLLPDEILIRIHKTVRILLTEKRNDIENLCNKGNEIACEILENDLL</sequence>